<dbReference type="EMBL" id="JAWXYG010000007">
    <property type="protein sequence ID" value="KAK4268191.1"/>
    <property type="molecule type" value="Genomic_DNA"/>
</dbReference>
<name>A0AAE1JD69_9FABA</name>
<protein>
    <submittedName>
        <fullName evidence="2">Uncharacterized protein</fullName>
    </submittedName>
</protein>
<accession>A0AAE1JD69</accession>
<evidence type="ECO:0000313" key="3">
    <source>
        <dbReference type="Proteomes" id="UP001293593"/>
    </source>
</evidence>
<evidence type="ECO:0000313" key="2">
    <source>
        <dbReference type="EMBL" id="KAK4268191.1"/>
    </source>
</evidence>
<feature type="region of interest" description="Disordered" evidence="1">
    <location>
        <begin position="47"/>
        <end position="110"/>
    </location>
</feature>
<feature type="compositionally biased region" description="Basic and acidic residues" evidence="1">
    <location>
        <begin position="1"/>
        <end position="12"/>
    </location>
</feature>
<reference evidence="2" key="1">
    <citation type="submission" date="2023-10" db="EMBL/GenBank/DDBJ databases">
        <title>Chromosome-level genome of the transformable northern wattle, Acacia crassicarpa.</title>
        <authorList>
            <person name="Massaro I."/>
            <person name="Sinha N.R."/>
            <person name="Poethig S."/>
            <person name="Leichty A.R."/>
        </authorList>
    </citation>
    <scope>NUCLEOTIDE SEQUENCE</scope>
    <source>
        <strain evidence="2">Acra3RX</strain>
        <tissue evidence="2">Leaf</tissue>
    </source>
</reference>
<gene>
    <name evidence="2" type="ORF">QN277_024878</name>
</gene>
<sequence length="174" mass="19546">MEAKVQISDHVKIAPPRATKMKTQRNQGGDELLKAVLIKRTIKVSTIESTTSTSTESKKTCISTQNLQTQKRGKLLKVPTKKTTDEKANRSESKSKSKSKRKDAPKKMCTCSPTTHEGSFRCHLHRIVADRNSISEKKSKLTSCHSRRRPHMVEFKPQLSRFGRAASTEPVNNS</sequence>
<organism evidence="2 3">
    <name type="scientific">Acacia crassicarpa</name>
    <name type="common">northern wattle</name>
    <dbReference type="NCBI Taxonomy" id="499986"/>
    <lineage>
        <taxon>Eukaryota</taxon>
        <taxon>Viridiplantae</taxon>
        <taxon>Streptophyta</taxon>
        <taxon>Embryophyta</taxon>
        <taxon>Tracheophyta</taxon>
        <taxon>Spermatophyta</taxon>
        <taxon>Magnoliopsida</taxon>
        <taxon>eudicotyledons</taxon>
        <taxon>Gunneridae</taxon>
        <taxon>Pentapetalae</taxon>
        <taxon>rosids</taxon>
        <taxon>fabids</taxon>
        <taxon>Fabales</taxon>
        <taxon>Fabaceae</taxon>
        <taxon>Caesalpinioideae</taxon>
        <taxon>mimosoid clade</taxon>
        <taxon>Acacieae</taxon>
        <taxon>Acacia</taxon>
    </lineage>
</organism>
<dbReference type="AlphaFoldDB" id="A0AAE1JD69"/>
<evidence type="ECO:0000256" key="1">
    <source>
        <dbReference type="SAM" id="MobiDB-lite"/>
    </source>
</evidence>
<proteinExistence type="predicted"/>
<feature type="region of interest" description="Disordered" evidence="1">
    <location>
        <begin position="1"/>
        <end position="27"/>
    </location>
</feature>
<keyword evidence="3" id="KW-1185">Reference proteome</keyword>
<feature type="compositionally biased region" description="Basic and acidic residues" evidence="1">
    <location>
        <begin position="82"/>
        <end position="95"/>
    </location>
</feature>
<dbReference type="Proteomes" id="UP001293593">
    <property type="component" value="Unassembled WGS sequence"/>
</dbReference>
<comment type="caution">
    <text evidence="2">The sequence shown here is derived from an EMBL/GenBank/DDBJ whole genome shotgun (WGS) entry which is preliminary data.</text>
</comment>
<feature type="compositionally biased region" description="Low complexity" evidence="1">
    <location>
        <begin position="47"/>
        <end position="64"/>
    </location>
</feature>